<accession>A0A914NMD9</accession>
<evidence type="ECO:0000256" key="3">
    <source>
        <dbReference type="ARBA" id="ARBA00022679"/>
    </source>
</evidence>
<evidence type="ECO:0000256" key="7">
    <source>
        <dbReference type="ARBA" id="ARBA00023125"/>
    </source>
</evidence>
<protein>
    <recommendedName>
        <fullName evidence="2">DNA-directed DNA polymerase</fullName>
        <ecNumber evidence="2">2.7.7.7</ecNumber>
    </recommendedName>
</protein>
<dbReference type="PANTHER" id="PTHR33568:SF3">
    <property type="entry name" value="DNA-DIRECTED DNA POLYMERASE"/>
    <property type="match status" value="1"/>
</dbReference>
<feature type="domain" description="DNA-directed DNA polymerase family B mitochondria/virus" evidence="9">
    <location>
        <begin position="1333"/>
        <end position="1471"/>
    </location>
</feature>
<dbReference type="InterPro" id="IPR023211">
    <property type="entry name" value="DNA_pol_palm_dom_sf"/>
</dbReference>
<keyword evidence="3" id="KW-0808">Transferase</keyword>
<proteinExistence type="inferred from homology"/>
<dbReference type="InterPro" id="IPR004868">
    <property type="entry name" value="DNA-dir_DNA_pol_B_mt/vir"/>
</dbReference>
<dbReference type="InterPro" id="IPR012337">
    <property type="entry name" value="RNaseH-like_sf"/>
</dbReference>
<keyword evidence="6" id="KW-0239">DNA-directed DNA polymerase</keyword>
<dbReference type="EC" id="2.7.7.7" evidence="2"/>
<reference evidence="11" key="1">
    <citation type="submission" date="2022-11" db="UniProtKB">
        <authorList>
            <consortium name="WormBaseParasite"/>
        </authorList>
    </citation>
    <scope>IDENTIFICATION</scope>
</reference>
<dbReference type="GO" id="GO:0000166">
    <property type="term" value="F:nucleotide binding"/>
    <property type="evidence" value="ECO:0007669"/>
    <property type="project" value="InterPro"/>
</dbReference>
<evidence type="ECO:0000256" key="6">
    <source>
        <dbReference type="ARBA" id="ARBA00022932"/>
    </source>
</evidence>
<comment type="catalytic activity">
    <reaction evidence="8">
        <text>DNA(n) + a 2'-deoxyribonucleoside 5'-triphosphate = DNA(n+1) + diphosphate</text>
        <dbReference type="Rhea" id="RHEA:22508"/>
        <dbReference type="Rhea" id="RHEA-COMP:17339"/>
        <dbReference type="Rhea" id="RHEA-COMP:17340"/>
        <dbReference type="ChEBI" id="CHEBI:33019"/>
        <dbReference type="ChEBI" id="CHEBI:61560"/>
        <dbReference type="ChEBI" id="CHEBI:173112"/>
        <dbReference type="EC" id="2.7.7.7"/>
    </reaction>
</comment>
<keyword evidence="10" id="KW-1185">Reference proteome</keyword>
<feature type="domain" description="DNA-directed DNA polymerase family B mitochondria/virus" evidence="9">
    <location>
        <begin position="773"/>
        <end position="958"/>
    </location>
</feature>
<keyword evidence="4" id="KW-0548">Nucleotidyltransferase</keyword>
<dbReference type="SUPFAM" id="SSF53098">
    <property type="entry name" value="Ribonuclease H-like"/>
    <property type="match status" value="2"/>
</dbReference>
<keyword evidence="5" id="KW-0235">DNA replication</keyword>
<evidence type="ECO:0000256" key="8">
    <source>
        <dbReference type="ARBA" id="ARBA00049244"/>
    </source>
</evidence>
<sequence>MNDNTVDAILNRFLQVGQSKKQQDITLWGKPFTVTLTTVDRSALPEKRKITGGSSRNRKLAPVHHRIDSQCLIKINNSSNYCLFYALQASLMDKIKKWPRWKYFDYIHNRKGQKGELQKNTEILMRKVGAPSRLKEYDAEIWVPKIVEYWNNFLFTGQFIFKVYIFGSSGHYKPLFKFGPEEFNIPIVLYYNNKHFDGVQKIGGLFGQPYCLSCEKIYNRSQNHSIKCRSRCLKCSQVGIGFPCKSKDNYNKKCIGCNKIFDNYNCYNHHLVSRFCNNSKQCDKCGEVWNVYDNKRNGRSGHVCLEKYCGRCGDYHDPKRGCFIRILNPKRQLPYRLISFDLETTQYKKVNSVSPDKRIHEPNFIAAKVACSGCIINGEWRKSLKKYNCKVCGQNRLITFSQQPFNKTRVDKQVIDKDPLKAFVHWLPYKLPKDYDTVAYSHFGGRFDMVIVASQLYSEGINPQVLMKGNKLYEMKIMKRPNYNSNIIFRDSFNLMPMALAALVPTFGLDIDDKPFFPHLANRPENYGKKIYLSKEDYMASGMMPTKRKEFDAWFEMNKENPFLLDEALASYCTNDVEILMCALVAFRNEFFETTKRSNHEGIDVLKECMTIASACMKHYRTNHLKEKHLSIVPERGYENVDNQSLLALKFLKWYSEKNNIKIQTAHSVGGEKKVGNFKLDGWVEDQNLGIEVNGCAWHGCPKKSCYPDDNMMLPNGMTAGKRRLKDYERKKFILEQGIDLKIFWECEIREMLENDRDMKEKFNNYLDEGPLEIRACFFGGRTGPLKLIHEARPGEKISYFDVTSLYPFTNFNTNYPIGHPIVHTLNEEVHWTCAADNPYQLALLKVFVIPPKKIDIPVLPAKFDEERLLFPLCAECSKLNPKGNIIEDYSCTHTERQRGWVSSCTSIELNAALEEGYIVKKVYRVLEYTKSDNELFRPYMREFLAQKIHATGFDDKIKGNAIEEEKFVKECWEKFGMKIEREKMIPNKGKRAIAKLAVNNLWGRFSLRNQGLTQTYITDDPSELADFLDNRSIEMVSIDELTKEAIMLRYLKKKEWIEEHECSNVVISLWTTSAARLHLLRLMQKVARTSNCTLLYTDTDSLIFSHPEDNNPLELGPHLGDLTDEYPNHEILEYCSGGAKQYGLKLKRKCVNNEEPEYVLKVRGITLNYDVIYNQGLRYQTFKNSILQYVQTCNPISIPLIYPNFLRPSVKKGCVISQPLTKIYKPFVGKGIIRPSDFSVLDFVSPDKRIHEPNFIAAKVACSGCIINGEWRKSLKKYNCKVCGQNRLITFSQQPFNKTRVDKQVIDKDPLKAFVHWLLYKLPKDYDTVAYSHFGGRFDMVIVASQLYSEGINPQVLMKGNKLYEMKIMKRPNYNSNIIFRDSFNLMPMALAALVPTFGLDIDDKPFFPHLANRPENYGKKIYLSKEDYMASGMMPTKRKEFDAWFEMNKENPFLLDEALASYCTNDVEI</sequence>
<comment type="similarity">
    <text evidence="1">Belongs to the DNA polymerase type-B family.</text>
</comment>
<dbReference type="Gene3D" id="3.30.420.10">
    <property type="entry name" value="Ribonuclease H-like superfamily/Ribonuclease H"/>
    <property type="match status" value="2"/>
</dbReference>
<evidence type="ECO:0000313" key="11">
    <source>
        <dbReference type="WBParaSite" id="Minc3s06102g39330"/>
    </source>
</evidence>
<evidence type="ECO:0000256" key="1">
    <source>
        <dbReference type="ARBA" id="ARBA00005755"/>
    </source>
</evidence>
<dbReference type="GO" id="GO:0006260">
    <property type="term" value="P:DNA replication"/>
    <property type="evidence" value="ECO:0007669"/>
    <property type="project" value="UniProtKB-KW"/>
</dbReference>
<dbReference type="InterPro" id="IPR043502">
    <property type="entry name" value="DNA/RNA_pol_sf"/>
</dbReference>
<evidence type="ECO:0000256" key="4">
    <source>
        <dbReference type="ARBA" id="ARBA00022695"/>
    </source>
</evidence>
<dbReference type="SUPFAM" id="SSF56672">
    <property type="entry name" value="DNA/RNA polymerases"/>
    <property type="match status" value="1"/>
</dbReference>
<dbReference type="GO" id="GO:0042575">
    <property type="term" value="C:DNA polymerase complex"/>
    <property type="evidence" value="ECO:0007669"/>
    <property type="project" value="UniProtKB-ARBA"/>
</dbReference>
<evidence type="ECO:0000313" key="10">
    <source>
        <dbReference type="Proteomes" id="UP000887563"/>
    </source>
</evidence>
<evidence type="ECO:0000259" key="9">
    <source>
        <dbReference type="Pfam" id="PF03175"/>
    </source>
</evidence>
<dbReference type="GO" id="GO:0003677">
    <property type="term" value="F:DNA binding"/>
    <property type="evidence" value="ECO:0007669"/>
    <property type="project" value="UniProtKB-KW"/>
</dbReference>
<dbReference type="WBParaSite" id="Minc3s06102g39330">
    <property type="protein sequence ID" value="Minc3s06102g39330"/>
    <property type="gene ID" value="Minc3s06102g39330"/>
</dbReference>
<dbReference type="Gene3D" id="3.40.960.10">
    <property type="entry name" value="VSR Endonuclease"/>
    <property type="match status" value="1"/>
</dbReference>
<dbReference type="Pfam" id="PF03175">
    <property type="entry name" value="DNA_pol_B_2"/>
    <property type="match status" value="3"/>
</dbReference>
<keyword evidence="7" id="KW-0238">DNA-binding</keyword>
<evidence type="ECO:0000256" key="2">
    <source>
        <dbReference type="ARBA" id="ARBA00012417"/>
    </source>
</evidence>
<evidence type="ECO:0000256" key="5">
    <source>
        <dbReference type="ARBA" id="ARBA00022705"/>
    </source>
</evidence>
<dbReference type="Gene3D" id="3.90.1600.10">
    <property type="entry name" value="Palm domain of DNA polymerase"/>
    <property type="match status" value="1"/>
</dbReference>
<organism evidence="10 11">
    <name type="scientific">Meloidogyne incognita</name>
    <name type="common">Southern root-knot nematode worm</name>
    <name type="synonym">Oxyuris incognita</name>
    <dbReference type="NCBI Taxonomy" id="6306"/>
    <lineage>
        <taxon>Eukaryota</taxon>
        <taxon>Metazoa</taxon>
        <taxon>Ecdysozoa</taxon>
        <taxon>Nematoda</taxon>
        <taxon>Chromadorea</taxon>
        <taxon>Rhabditida</taxon>
        <taxon>Tylenchina</taxon>
        <taxon>Tylenchomorpha</taxon>
        <taxon>Tylenchoidea</taxon>
        <taxon>Meloidogynidae</taxon>
        <taxon>Meloidogyninae</taxon>
        <taxon>Meloidogyne</taxon>
        <taxon>Meloidogyne incognita group</taxon>
    </lineage>
</organism>
<feature type="domain" description="DNA-directed DNA polymerase family B mitochondria/virus" evidence="9">
    <location>
        <begin position="441"/>
        <end position="634"/>
    </location>
</feature>
<dbReference type="Proteomes" id="UP000887563">
    <property type="component" value="Unplaced"/>
</dbReference>
<dbReference type="InterPro" id="IPR036397">
    <property type="entry name" value="RNaseH_sf"/>
</dbReference>
<name>A0A914NMD9_MELIC</name>
<dbReference type="GO" id="GO:0003887">
    <property type="term" value="F:DNA-directed DNA polymerase activity"/>
    <property type="evidence" value="ECO:0007669"/>
    <property type="project" value="UniProtKB-KW"/>
</dbReference>
<dbReference type="PANTHER" id="PTHR33568">
    <property type="entry name" value="DNA POLYMERASE"/>
    <property type="match status" value="1"/>
</dbReference>